<dbReference type="Proteomes" id="UP000186455">
    <property type="component" value="Unassembled WGS sequence"/>
</dbReference>
<reference evidence="1 2" key="1">
    <citation type="submission" date="2015-06" db="EMBL/GenBank/DDBJ databases">
        <title>Cloning and characterization of the uncialamcin biosynthetic gene cluster.</title>
        <authorList>
            <person name="Yan X."/>
            <person name="Huang T."/>
            <person name="Ge H."/>
            <person name="Shen B."/>
        </authorList>
    </citation>
    <scope>NUCLEOTIDE SEQUENCE [LARGE SCALE GENOMIC DNA]</scope>
    <source>
        <strain evidence="1 2">DCA2648</strain>
    </source>
</reference>
<sequence length="133" mass="14369">MAISSTDAAAIHKLAQAAGIDDDTLAAWTEEEGGYRFAITSHTGAIKAPAASRLRERINKFARTKDAPTPNAAPEGTLMATDRQVTYILDLLAERERTGDGGGFMTGPTDQNGIEQMTRREASMYITSLTEDY</sequence>
<dbReference type="AlphaFoldDB" id="A0A1Q4V141"/>
<accession>A0A1Q4V141</accession>
<dbReference type="EMBL" id="LFBV01000009">
    <property type="protein sequence ID" value="OKH91516.1"/>
    <property type="molecule type" value="Genomic_DNA"/>
</dbReference>
<protein>
    <submittedName>
        <fullName evidence="1">Uncharacterized protein</fullName>
    </submittedName>
</protein>
<proteinExistence type="predicted"/>
<dbReference type="STRING" id="1048205.AB852_28590"/>
<dbReference type="RefSeq" id="WP_073793203.1">
    <property type="nucleotide sequence ID" value="NZ_LFBV01000009.1"/>
</dbReference>
<evidence type="ECO:0000313" key="2">
    <source>
        <dbReference type="Proteomes" id="UP000186455"/>
    </source>
</evidence>
<gene>
    <name evidence="1" type="ORF">AB852_28590</name>
</gene>
<keyword evidence="2" id="KW-1185">Reference proteome</keyword>
<organism evidence="1 2">
    <name type="scientific">Streptomyces uncialis</name>
    <dbReference type="NCBI Taxonomy" id="1048205"/>
    <lineage>
        <taxon>Bacteria</taxon>
        <taxon>Bacillati</taxon>
        <taxon>Actinomycetota</taxon>
        <taxon>Actinomycetes</taxon>
        <taxon>Kitasatosporales</taxon>
        <taxon>Streptomycetaceae</taxon>
        <taxon>Streptomyces</taxon>
    </lineage>
</organism>
<comment type="caution">
    <text evidence="1">The sequence shown here is derived from an EMBL/GenBank/DDBJ whole genome shotgun (WGS) entry which is preliminary data.</text>
</comment>
<evidence type="ECO:0000313" key="1">
    <source>
        <dbReference type="EMBL" id="OKH91516.1"/>
    </source>
</evidence>
<name>A0A1Q4V141_9ACTN</name>